<comment type="similarity">
    <text evidence="2">Belongs to the HesB/IscA family.</text>
</comment>
<dbReference type="GO" id="GO:0005506">
    <property type="term" value="F:iron ion binding"/>
    <property type="evidence" value="ECO:0007669"/>
    <property type="project" value="TreeGrafter"/>
</dbReference>
<dbReference type="Proteomes" id="UP000077755">
    <property type="component" value="Chromosome 6"/>
</dbReference>
<dbReference type="PANTHER" id="PTHR43011">
    <property type="entry name" value="IRON-SULFUR CLUSTER ASSEMBLY 2 HOMOLOG, MITOCHONDRIAL"/>
    <property type="match status" value="1"/>
</dbReference>
<comment type="subcellular location">
    <subcellularLocation>
        <location evidence="1">Mitochondrion</location>
    </subcellularLocation>
</comment>
<accession>A0AAF0XFN7</accession>
<evidence type="ECO:0000256" key="5">
    <source>
        <dbReference type="ARBA" id="ARBA00023128"/>
    </source>
</evidence>
<dbReference type="GO" id="GO:0016226">
    <property type="term" value="P:iron-sulfur cluster assembly"/>
    <property type="evidence" value="ECO:0007669"/>
    <property type="project" value="InterPro"/>
</dbReference>
<dbReference type="GO" id="GO:0051537">
    <property type="term" value="F:2 iron, 2 sulfur cluster binding"/>
    <property type="evidence" value="ECO:0007669"/>
    <property type="project" value="TreeGrafter"/>
</dbReference>
<evidence type="ECO:0000256" key="3">
    <source>
        <dbReference type="ARBA" id="ARBA00022723"/>
    </source>
</evidence>
<organism evidence="6 7">
    <name type="scientific">Daucus carota subsp. sativus</name>
    <name type="common">Carrot</name>
    <dbReference type="NCBI Taxonomy" id="79200"/>
    <lineage>
        <taxon>Eukaryota</taxon>
        <taxon>Viridiplantae</taxon>
        <taxon>Streptophyta</taxon>
        <taxon>Embryophyta</taxon>
        <taxon>Tracheophyta</taxon>
        <taxon>Spermatophyta</taxon>
        <taxon>Magnoliopsida</taxon>
        <taxon>eudicotyledons</taxon>
        <taxon>Gunneridae</taxon>
        <taxon>Pentapetalae</taxon>
        <taxon>asterids</taxon>
        <taxon>campanulids</taxon>
        <taxon>Apiales</taxon>
        <taxon>Apiaceae</taxon>
        <taxon>Apioideae</taxon>
        <taxon>Scandiceae</taxon>
        <taxon>Daucinae</taxon>
        <taxon>Daucus</taxon>
        <taxon>Daucus sect. Daucus</taxon>
    </lineage>
</organism>
<reference evidence="6" key="1">
    <citation type="journal article" date="2016" name="Nat. Genet.">
        <title>A high-quality carrot genome assembly provides new insights into carotenoid accumulation and asterid genome evolution.</title>
        <authorList>
            <person name="Iorizzo M."/>
            <person name="Ellison S."/>
            <person name="Senalik D."/>
            <person name="Zeng P."/>
            <person name="Satapoomin P."/>
            <person name="Huang J."/>
            <person name="Bowman M."/>
            <person name="Iovene M."/>
            <person name="Sanseverino W."/>
            <person name="Cavagnaro P."/>
            <person name="Yildiz M."/>
            <person name="Macko-Podgorni A."/>
            <person name="Moranska E."/>
            <person name="Grzebelus E."/>
            <person name="Grzebelus D."/>
            <person name="Ashrafi H."/>
            <person name="Zheng Z."/>
            <person name="Cheng S."/>
            <person name="Spooner D."/>
            <person name="Van Deynze A."/>
            <person name="Simon P."/>
        </authorList>
    </citation>
    <scope>NUCLEOTIDE SEQUENCE</scope>
    <source>
        <tissue evidence="6">Leaf</tissue>
    </source>
</reference>
<sequence length="129" mass="14039">MHPSSSSSSLIKRAVPFLAARIHNCTILTIRRRNSSSAARMQELQTGEDTEKMLRLSIEAGGCSGFQYKFSLDDETNSDDRLVVDNISYDFVKGSTVDYVQELTRSAFQVASNPSAVGGCSCKSSFTVG</sequence>
<evidence type="ECO:0008006" key="8">
    <source>
        <dbReference type="Google" id="ProtNLM"/>
    </source>
</evidence>
<dbReference type="InterPro" id="IPR016092">
    <property type="entry name" value="ATAP"/>
</dbReference>
<keyword evidence="4" id="KW-0408">Iron</keyword>
<reference evidence="6" key="2">
    <citation type="submission" date="2022-03" db="EMBL/GenBank/DDBJ databases">
        <title>Draft title - Genomic analysis of global carrot germplasm unveils the trajectory of domestication and the origin of high carotenoid orange carrot.</title>
        <authorList>
            <person name="Iorizzo M."/>
            <person name="Ellison S."/>
            <person name="Senalik D."/>
            <person name="Macko-Podgorni A."/>
            <person name="Grzebelus D."/>
            <person name="Bostan H."/>
            <person name="Rolling W."/>
            <person name="Curaba J."/>
            <person name="Simon P."/>
        </authorList>
    </citation>
    <scope>NUCLEOTIDE SEQUENCE</scope>
    <source>
        <tissue evidence="6">Leaf</tissue>
    </source>
</reference>
<evidence type="ECO:0000313" key="7">
    <source>
        <dbReference type="Proteomes" id="UP000077755"/>
    </source>
</evidence>
<dbReference type="AlphaFoldDB" id="A0AAF0XFN7"/>
<dbReference type="SUPFAM" id="SSF89360">
    <property type="entry name" value="HesB-like domain"/>
    <property type="match status" value="1"/>
</dbReference>
<keyword evidence="5" id="KW-0496">Mitochondrion</keyword>
<dbReference type="InterPro" id="IPR035903">
    <property type="entry name" value="HesB-like_dom_sf"/>
</dbReference>
<name>A0AAF0XFN7_DAUCS</name>
<keyword evidence="3" id="KW-0479">Metal-binding</keyword>
<protein>
    <recommendedName>
        <fullName evidence="8">FeS cluster biogenesis domain-containing protein</fullName>
    </recommendedName>
</protein>
<evidence type="ECO:0000256" key="1">
    <source>
        <dbReference type="ARBA" id="ARBA00004173"/>
    </source>
</evidence>
<dbReference type="GO" id="GO:0051539">
    <property type="term" value="F:4 iron, 4 sulfur cluster binding"/>
    <property type="evidence" value="ECO:0007669"/>
    <property type="project" value="TreeGrafter"/>
</dbReference>
<evidence type="ECO:0000313" key="6">
    <source>
        <dbReference type="EMBL" id="WOH06182.1"/>
    </source>
</evidence>
<keyword evidence="7" id="KW-1185">Reference proteome</keyword>
<dbReference type="FunFam" id="2.60.300.12:FF:000006">
    <property type="entry name" value="Iron-sulfur cluster assembly 2 mitochondrial"/>
    <property type="match status" value="1"/>
</dbReference>
<evidence type="ECO:0000256" key="4">
    <source>
        <dbReference type="ARBA" id="ARBA00023004"/>
    </source>
</evidence>
<gene>
    <name evidence="6" type="ORF">DCAR_0625605</name>
</gene>
<dbReference type="PANTHER" id="PTHR43011:SF1">
    <property type="entry name" value="IRON-SULFUR CLUSTER ASSEMBLY 2 HOMOLOG, MITOCHONDRIAL"/>
    <property type="match status" value="1"/>
</dbReference>
<evidence type="ECO:0000256" key="2">
    <source>
        <dbReference type="ARBA" id="ARBA00006718"/>
    </source>
</evidence>
<dbReference type="Gene3D" id="2.60.300.12">
    <property type="entry name" value="HesB-like domain"/>
    <property type="match status" value="1"/>
</dbReference>
<proteinExistence type="inferred from homology"/>
<dbReference type="NCBIfam" id="TIGR00049">
    <property type="entry name" value="iron-sulfur cluster assembly accessory protein"/>
    <property type="match status" value="1"/>
</dbReference>
<dbReference type="EMBL" id="CP093348">
    <property type="protein sequence ID" value="WOH06182.1"/>
    <property type="molecule type" value="Genomic_DNA"/>
</dbReference>
<dbReference type="GO" id="GO:0120510">
    <property type="term" value="C:mitochondrial [4Fe-4S] assembly complex"/>
    <property type="evidence" value="ECO:0007669"/>
    <property type="project" value="UniProtKB-ARBA"/>
</dbReference>